<dbReference type="EMBL" id="SNRW01007724">
    <property type="protein sequence ID" value="KAA6380763.1"/>
    <property type="molecule type" value="Genomic_DNA"/>
</dbReference>
<comment type="caution">
    <text evidence="1">The sequence shown here is derived from an EMBL/GenBank/DDBJ whole genome shotgun (WGS) entry which is preliminary data.</text>
</comment>
<gene>
    <name evidence="1" type="ORF">EZS28_023710</name>
</gene>
<organism evidence="1 2">
    <name type="scientific">Streblomastix strix</name>
    <dbReference type="NCBI Taxonomy" id="222440"/>
    <lineage>
        <taxon>Eukaryota</taxon>
        <taxon>Metamonada</taxon>
        <taxon>Preaxostyla</taxon>
        <taxon>Oxymonadida</taxon>
        <taxon>Streblomastigidae</taxon>
        <taxon>Streblomastix</taxon>
    </lineage>
</organism>
<dbReference type="Proteomes" id="UP000324800">
    <property type="component" value="Unassembled WGS sequence"/>
</dbReference>
<protein>
    <submittedName>
        <fullName evidence="1">Uncharacterized protein</fullName>
    </submittedName>
</protein>
<name>A0A5J4VE51_9EUKA</name>
<dbReference type="AlphaFoldDB" id="A0A5J4VE51"/>
<reference evidence="1 2" key="1">
    <citation type="submission" date="2019-03" db="EMBL/GenBank/DDBJ databases">
        <title>Single cell metagenomics reveals metabolic interactions within the superorganism composed of flagellate Streblomastix strix and complex community of Bacteroidetes bacteria on its surface.</title>
        <authorList>
            <person name="Treitli S.C."/>
            <person name="Kolisko M."/>
            <person name="Husnik F."/>
            <person name="Keeling P."/>
            <person name="Hampl V."/>
        </authorList>
    </citation>
    <scope>NUCLEOTIDE SEQUENCE [LARGE SCALE GENOMIC DNA]</scope>
    <source>
        <strain evidence="1">ST1C</strain>
    </source>
</reference>
<evidence type="ECO:0000313" key="1">
    <source>
        <dbReference type="EMBL" id="KAA6380763.1"/>
    </source>
</evidence>
<evidence type="ECO:0000313" key="2">
    <source>
        <dbReference type="Proteomes" id="UP000324800"/>
    </source>
</evidence>
<accession>A0A5J4VE51</accession>
<proteinExistence type="predicted"/>
<sequence>MSKKEKKAKKSQKAIATRPILPLIRRSIKEKEKQQQVTESDYEYAKHMQQKKFRKVNYQRLRTKQLAKIPQLIRQSGLKLKKGITQAEQQVIENEICRTDPSITAAEAHRGVFAIPNPAARR</sequence>